<dbReference type="PROSITE" id="PS50042">
    <property type="entry name" value="CNMP_BINDING_3"/>
    <property type="match status" value="1"/>
</dbReference>
<dbReference type="AlphaFoldDB" id="A0A1H3W645"/>
<dbReference type="EMBL" id="FNQM01000001">
    <property type="protein sequence ID" value="SDZ82301.1"/>
    <property type="molecule type" value="Genomic_DNA"/>
</dbReference>
<dbReference type="GO" id="GO:0008773">
    <property type="term" value="F:[protein-PII] uridylyltransferase activity"/>
    <property type="evidence" value="ECO:0007669"/>
    <property type="project" value="InterPro"/>
</dbReference>
<dbReference type="CDD" id="cd04587">
    <property type="entry name" value="CBS_pair_CAP-ED_NT_Pol-beta-like_DUF294_assoc"/>
    <property type="match status" value="1"/>
</dbReference>
<feature type="domain" description="CBS" evidence="4">
    <location>
        <begin position="224"/>
        <end position="279"/>
    </location>
</feature>
<reference evidence="5 6" key="1">
    <citation type="submission" date="2016-10" db="EMBL/GenBank/DDBJ databases">
        <authorList>
            <person name="de Groot N.N."/>
        </authorList>
    </citation>
    <scope>NUCLEOTIDE SEQUENCE [LARGE SCALE GENOMIC DNA]</scope>
    <source>
        <strain evidence="5 6">DSM 15345</strain>
    </source>
</reference>
<organism evidence="5 6">
    <name type="scientific">Rubrimonas cliftonensis</name>
    <dbReference type="NCBI Taxonomy" id="89524"/>
    <lineage>
        <taxon>Bacteria</taxon>
        <taxon>Pseudomonadati</taxon>
        <taxon>Pseudomonadota</taxon>
        <taxon>Alphaproteobacteria</taxon>
        <taxon>Rhodobacterales</taxon>
        <taxon>Paracoccaceae</taxon>
        <taxon>Rubrimonas</taxon>
    </lineage>
</organism>
<dbReference type="CDD" id="cd00038">
    <property type="entry name" value="CAP_ED"/>
    <property type="match status" value="1"/>
</dbReference>
<feature type="domain" description="CBS" evidence="4">
    <location>
        <begin position="160"/>
        <end position="218"/>
    </location>
</feature>
<evidence type="ECO:0000259" key="3">
    <source>
        <dbReference type="PROSITE" id="PS50042"/>
    </source>
</evidence>
<dbReference type="InterPro" id="IPR046342">
    <property type="entry name" value="CBS_dom_sf"/>
</dbReference>
<name>A0A1H3W645_9RHOB</name>
<evidence type="ECO:0000256" key="2">
    <source>
        <dbReference type="PROSITE-ProRule" id="PRU00703"/>
    </source>
</evidence>
<feature type="domain" description="Cyclic nucleotide-binding" evidence="3">
    <location>
        <begin position="27"/>
        <end position="125"/>
    </location>
</feature>
<dbReference type="PANTHER" id="PTHR48108:SF31">
    <property type="entry name" value="CBS DOMAIN AND CYCLIC NUCLEOTIDE-REGULATED NUCLEOTIDYLTRANSFERASE"/>
    <property type="match status" value="1"/>
</dbReference>
<dbReference type="PANTHER" id="PTHR48108">
    <property type="entry name" value="CBS DOMAIN-CONTAINING PROTEIN CBSX2, CHLOROPLASTIC"/>
    <property type="match status" value="1"/>
</dbReference>
<protein>
    <submittedName>
        <fullName evidence="5">CBS domain-containing protein</fullName>
    </submittedName>
</protein>
<dbReference type="SUPFAM" id="SSF51206">
    <property type="entry name" value="cAMP-binding domain-like"/>
    <property type="match status" value="1"/>
</dbReference>
<evidence type="ECO:0000259" key="4">
    <source>
        <dbReference type="PROSITE" id="PS51371"/>
    </source>
</evidence>
<accession>A0A1H3W645</accession>
<dbReference type="InterPro" id="IPR000644">
    <property type="entry name" value="CBS_dom"/>
</dbReference>
<dbReference type="Pfam" id="PF10335">
    <property type="entry name" value="DUF294_C"/>
    <property type="match status" value="1"/>
</dbReference>
<dbReference type="Pfam" id="PF03445">
    <property type="entry name" value="DUF294"/>
    <property type="match status" value="1"/>
</dbReference>
<evidence type="ECO:0000256" key="1">
    <source>
        <dbReference type="ARBA" id="ARBA00022737"/>
    </source>
</evidence>
<dbReference type="Pfam" id="PF00571">
    <property type="entry name" value="CBS"/>
    <property type="match status" value="2"/>
</dbReference>
<dbReference type="InterPro" id="IPR000595">
    <property type="entry name" value="cNMP-bd_dom"/>
</dbReference>
<dbReference type="SUPFAM" id="SSF54631">
    <property type="entry name" value="CBS-domain pair"/>
    <property type="match status" value="1"/>
</dbReference>
<dbReference type="Proteomes" id="UP000198703">
    <property type="component" value="Unassembled WGS sequence"/>
</dbReference>
<dbReference type="STRING" id="89524.SAMN05444370_101528"/>
<dbReference type="Gene3D" id="2.60.120.10">
    <property type="entry name" value="Jelly Rolls"/>
    <property type="match status" value="1"/>
</dbReference>
<evidence type="ECO:0000313" key="6">
    <source>
        <dbReference type="Proteomes" id="UP000198703"/>
    </source>
</evidence>
<keyword evidence="1" id="KW-0677">Repeat</keyword>
<dbReference type="InterPro" id="IPR014710">
    <property type="entry name" value="RmlC-like_jellyroll"/>
</dbReference>
<dbReference type="InterPro" id="IPR051462">
    <property type="entry name" value="CBS_domain-containing"/>
</dbReference>
<dbReference type="InterPro" id="IPR018821">
    <property type="entry name" value="DUF294_put_nucleoTrafse_sb-bd"/>
</dbReference>
<dbReference type="Gene3D" id="3.10.580.10">
    <property type="entry name" value="CBS-domain"/>
    <property type="match status" value="1"/>
</dbReference>
<gene>
    <name evidence="5" type="ORF">SAMN05444370_101528</name>
</gene>
<dbReference type="CDD" id="cd05401">
    <property type="entry name" value="NT_GlnE_GlnD_like"/>
    <property type="match status" value="1"/>
</dbReference>
<dbReference type="SMART" id="SM00100">
    <property type="entry name" value="cNMP"/>
    <property type="match status" value="1"/>
</dbReference>
<dbReference type="SMART" id="SM00116">
    <property type="entry name" value="CBS"/>
    <property type="match status" value="2"/>
</dbReference>
<proteinExistence type="predicted"/>
<dbReference type="Pfam" id="PF00027">
    <property type="entry name" value="cNMP_binding"/>
    <property type="match status" value="1"/>
</dbReference>
<dbReference type="SUPFAM" id="SSF81301">
    <property type="entry name" value="Nucleotidyltransferase"/>
    <property type="match status" value="1"/>
</dbReference>
<keyword evidence="2" id="KW-0129">CBS domain</keyword>
<sequence length="620" mass="65749">MPAEPDRPETRSATAAEFLDMFGARAPFAALGEPERAALTADLSRVDFEAGALIHAAGEPVARVYAIRSGVVRLIAPGGALPTAIGPGEFFGARSLLRSGVAASTAEAAEPCALYAIPASAFRALCDAEPGFAAFFDRARAAEPGRTADPLLSEKIGALMTPDPIAVAPDATVRAAAALIREHDISCLPVTEDGRLVGILTTGDLADRVLAEGLGGETPVRAAMTPDPMIVAPGALAFDALVLMTERRISHLPVVEGGRLVGVLTSTNLVQRQASSAVFLVGDIARRSRFEDFAAIVARAPGVLAQMVGGGASAYDVGRIMTTVSDALTRRLLALAEADLGPAPVGWCWAACGSQGRREQTGVSDQDNCLILDDAYDAAEHGAYFEKLAHFVSDGLDAAGYVYCPGDMMATNPRWRQPEAVWRGYFRKWIGKPDDEAQMLASVMFDLRAIAGREELLSRLQDETLAAARRNSIFRAHMVRNSLKHQPPLGLFRGLSLIRSGEHKDRIDMKHAGVVPVVDLARLYALGAGLAAVNTRERLLAAQAGGVISQAGARDLIDAYDLIADARLRHQARLIRAGEKPDNFMAPGELSDLERNHLKDAFQVIKTMQAAAANALSTGA</sequence>
<evidence type="ECO:0000313" key="5">
    <source>
        <dbReference type="EMBL" id="SDZ82301.1"/>
    </source>
</evidence>
<dbReference type="InterPro" id="IPR005105">
    <property type="entry name" value="GlnD_Uridyltrans_N"/>
</dbReference>
<dbReference type="InterPro" id="IPR043519">
    <property type="entry name" value="NT_sf"/>
</dbReference>
<dbReference type="PROSITE" id="PS51371">
    <property type="entry name" value="CBS"/>
    <property type="match status" value="2"/>
</dbReference>
<keyword evidence="6" id="KW-1185">Reference proteome</keyword>
<dbReference type="InterPro" id="IPR018490">
    <property type="entry name" value="cNMP-bd_dom_sf"/>
</dbReference>